<dbReference type="Gene3D" id="3.30.40.190">
    <property type="match status" value="1"/>
</dbReference>
<name>A0AA47HWW4_9GAMM</name>
<evidence type="ECO:0000313" key="2">
    <source>
        <dbReference type="Proteomes" id="UP001164632"/>
    </source>
</evidence>
<dbReference type="AlphaFoldDB" id="A0AA47HWW4"/>
<organism evidence="1 2">
    <name type="scientific">Stutzerimonas frequens</name>
    <dbReference type="NCBI Taxonomy" id="2968969"/>
    <lineage>
        <taxon>Bacteria</taxon>
        <taxon>Pseudomonadati</taxon>
        <taxon>Pseudomonadota</taxon>
        <taxon>Gammaproteobacteria</taxon>
        <taxon>Pseudomonadales</taxon>
        <taxon>Pseudomonadaceae</taxon>
        <taxon>Stutzerimonas</taxon>
    </lineage>
</organism>
<dbReference type="Pfam" id="PF16786">
    <property type="entry name" value="RecA_dep_nuc"/>
    <property type="match status" value="1"/>
</dbReference>
<gene>
    <name evidence="1" type="ORF">OSV15_16110</name>
</gene>
<protein>
    <submittedName>
        <fullName evidence="1">Ref family recombination enhancement nuclease</fullName>
    </submittedName>
</protein>
<dbReference type="RefSeq" id="WP_267930812.1">
    <property type="nucleotide sequence ID" value="NZ_CP113257.1"/>
</dbReference>
<evidence type="ECO:0000313" key="1">
    <source>
        <dbReference type="EMBL" id="WAE51193.1"/>
    </source>
</evidence>
<sequence length="119" mass="13031">MKGKSPTKSQSDYHDLLAQHIGCIACQKDGRFNPSVSIHHVDGRTKPDAHWMVLGLCAGHHQDGYGAPGLIAVHPYKARFELAYGKQETLIRDCALQLLDMGLTLPARVMELIGLEQAA</sequence>
<dbReference type="InterPro" id="IPR031875">
    <property type="entry name" value="RecA_dep_nuc"/>
</dbReference>
<accession>A0AA47HWW4</accession>
<reference evidence="1" key="1">
    <citation type="submission" date="2022-11" db="EMBL/GenBank/DDBJ databases">
        <title>Genomic of Pseudomonas TF18.</title>
        <authorList>
            <person name="Liu T."/>
        </authorList>
    </citation>
    <scope>NUCLEOTIDE SEQUENCE</scope>
    <source>
        <strain evidence="1">TF18</strain>
    </source>
</reference>
<dbReference type="Proteomes" id="UP001164632">
    <property type="component" value="Chromosome"/>
</dbReference>
<proteinExistence type="predicted"/>
<dbReference type="EMBL" id="CP113257">
    <property type="protein sequence ID" value="WAE51193.1"/>
    <property type="molecule type" value="Genomic_DNA"/>
</dbReference>